<organism evidence="1">
    <name type="scientific">Anguilla anguilla</name>
    <name type="common">European freshwater eel</name>
    <name type="synonym">Muraena anguilla</name>
    <dbReference type="NCBI Taxonomy" id="7936"/>
    <lineage>
        <taxon>Eukaryota</taxon>
        <taxon>Metazoa</taxon>
        <taxon>Chordata</taxon>
        <taxon>Craniata</taxon>
        <taxon>Vertebrata</taxon>
        <taxon>Euteleostomi</taxon>
        <taxon>Actinopterygii</taxon>
        <taxon>Neopterygii</taxon>
        <taxon>Teleostei</taxon>
        <taxon>Anguilliformes</taxon>
        <taxon>Anguillidae</taxon>
        <taxon>Anguilla</taxon>
    </lineage>
</organism>
<reference evidence="1" key="1">
    <citation type="submission" date="2014-11" db="EMBL/GenBank/DDBJ databases">
        <authorList>
            <person name="Amaro Gonzalez C."/>
        </authorList>
    </citation>
    <scope>NUCLEOTIDE SEQUENCE</scope>
</reference>
<evidence type="ECO:0000313" key="1">
    <source>
        <dbReference type="EMBL" id="JAH87683.1"/>
    </source>
</evidence>
<dbReference type="EMBL" id="GBXM01020894">
    <property type="protein sequence ID" value="JAH87683.1"/>
    <property type="molecule type" value="Transcribed_RNA"/>
</dbReference>
<name>A0A0E9WDV9_ANGAN</name>
<proteinExistence type="predicted"/>
<dbReference type="AlphaFoldDB" id="A0A0E9WDV9"/>
<accession>A0A0E9WDV9</accession>
<reference evidence="1" key="2">
    <citation type="journal article" date="2015" name="Fish Shellfish Immunol.">
        <title>Early steps in the European eel (Anguilla anguilla)-Vibrio vulnificus interaction in the gills: Role of the RtxA13 toxin.</title>
        <authorList>
            <person name="Callol A."/>
            <person name="Pajuelo D."/>
            <person name="Ebbesson L."/>
            <person name="Teles M."/>
            <person name="MacKenzie S."/>
            <person name="Amaro C."/>
        </authorList>
    </citation>
    <scope>NUCLEOTIDE SEQUENCE</scope>
</reference>
<protein>
    <submittedName>
        <fullName evidence="1">Uncharacterized protein</fullName>
    </submittedName>
</protein>
<sequence length="51" mass="5479">MCTSRTASSAALEAMARTSVLELKRSEVAAVSRFMTAFSGLGSDSRRHASW</sequence>